<gene>
    <name evidence="1" type="ORF">J2Z32_002124</name>
</gene>
<comment type="caution">
    <text evidence="1">The sequence shown here is derived from an EMBL/GenBank/DDBJ whole genome shotgun (WGS) entry which is preliminary data.</text>
</comment>
<accession>A0ABS4FSD6</accession>
<dbReference type="RefSeq" id="WP_210089128.1">
    <property type="nucleotide sequence ID" value="NZ_JAGGKG010000009.1"/>
</dbReference>
<proteinExistence type="predicted"/>
<protein>
    <submittedName>
        <fullName evidence="1">Uncharacterized protein</fullName>
    </submittedName>
</protein>
<reference evidence="1 2" key="1">
    <citation type="submission" date="2021-03" db="EMBL/GenBank/DDBJ databases">
        <title>Genomic Encyclopedia of Type Strains, Phase IV (KMG-IV): sequencing the most valuable type-strain genomes for metagenomic binning, comparative biology and taxonomic classification.</title>
        <authorList>
            <person name="Goeker M."/>
        </authorList>
    </citation>
    <scope>NUCLEOTIDE SEQUENCE [LARGE SCALE GENOMIC DNA]</scope>
    <source>
        <strain evidence="1 2">DSM 14349</strain>
    </source>
</reference>
<dbReference type="Proteomes" id="UP001519272">
    <property type="component" value="Unassembled WGS sequence"/>
</dbReference>
<organism evidence="1 2">
    <name type="scientific">Paenibacillus turicensis</name>
    <dbReference type="NCBI Taxonomy" id="160487"/>
    <lineage>
        <taxon>Bacteria</taxon>
        <taxon>Bacillati</taxon>
        <taxon>Bacillota</taxon>
        <taxon>Bacilli</taxon>
        <taxon>Bacillales</taxon>
        <taxon>Paenibacillaceae</taxon>
        <taxon>Paenibacillus</taxon>
    </lineage>
</organism>
<keyword evidence="2" id="KW-1185">Reference proteome</keyword>
<sequence length="79" mass="8822">MKKIKIDGCDAFIIKENLVVIVDIERGQAILTRLSELDGVQYPNADRGVHFETPLTIQSLHKIFTAESELDLLISAVLD</sequence>
<evidence type="ECO:0000313" key="2">
    <source>
        <dbReference type="Proteomes" id="UP001519272"/>
    </source>
</evidence>
<dbReference type="EMBL" id="JAGGKG010000009">
    <property type="protein sequence ID" value="MBP1905494.1"/>
    <property type="molecule type" value="Genomic_DNA"/>
</dbReference>
<evidence type="ECO:0000313" key="1">
    <source>
        <dbReference type="EMBL" id="MBP1905494.1"/>
    </source>
</evidence>
<name>A0ABS4FSD6_9BACL</name>